<dbReference type="RefSeq" id="WP_156875773.1">
    <property type="nucleotide sequence ID" value="NZ_BMLB01000005.1"/>
</dbReference>
<gene>
    <name evidence="1" type="ORF">GCM10011509_24710</name>
</gene>
<evidence type="ECO:0000313" key="2">
    <source>
        <dbReference type="Proteomes" id="UP000662111"/>
    </source>
</evidence>
<sequence>MTTATSPQWYLVKLIPDLYRNEPKNVGLIVTRGREYHARFVGERDDLSIDRRRIPGAAPDREVYEAWIQYLRDRAAAGQLERSIERMHERIESFTVERRGRILGHDSTPLPVLVEQIFPRLVTTPDEPATSTSLARAAKAAIDQVAVQITEDVDLDLTDRLGVEHEVHFDFKAVNGHITLMDRLTLDSRPRMRARNTHDLMFRIDLARDGGFDRFIAMHKEPASNADMEELERVNAYAYLLNVDEPNAAQNLADQLGVGLIGDVRGSGSVL</sequence>
<proteinExistence type="predicted"/>
<comment type="caution">
    <text evidence="1">The sequence shown here is derived from an EMBL/GenBank/DDBJ whole genome shotgun (WGS) entry which is preliminary data.</text>
</comment>
<keyword evidence="2" id="KW-1185">Reference proteome</keyword>
<protein>
    <recommendedName>
        <fullName evidence="3">DUF3037 domain-containing protein</fullName>
    </recommendedName>
</protein>
<organism evidence="1 2">
    <name type="scientific">Ornithinimicrobium pekingense</name>
    <dbReference type="NCBI Taxonomy" id="384677"/>
    <lineage>
        <taxon>Bacteria</taxon>
        <taxon>Bacillati</taxon>
        <taxon>Actinomycetota</taxon>
        <taxon>Actinomycetes</taxon>
        <taxon>Micrococcales</taxon>
        <taxon>Ornithinimicrobiaceae</taxon>
        <taxon>Ornithinimicrobium</taxon>
    </lineage>
</organism>
<accession>A0ABQ2F9N0</accession>
<evidence type="ECO:0000313" key="1">
    <source>
        <dbReference type="EMBL" id="GGK75099.1"/>
    </source>
</evidence>
<evidence type="ECO:0008006" key="3">
    <source>
        <dbReference type="Google" id="ProtNLM"/>
    </source>
</evidence>
<reference evidence="2" key="1">
    <citation type="journal article" date="2019" name="Int. J. Syst. Evol. Microbiol.">
        <title>The Global Catalogue of Microorganisms (GCM) 10K type strain sequencing project: providing services to taxonomists for standard genome sequencing and annotation.</title>
        <authorList>
            <consortium name="The Broad Institute Genomics Platform"/>
            <consortium name="The Broad Institute Genome Sequencing Center for Infectious Disease"/>
            <person name="Wu L."/>
            <person name="Ma J."/>
        </authorList>
    </citation>
    <scope>NUCLEOTIDE SEQUENCE [LARGE SCALE GENOMIC DNA]</scope>
    <source>
        <strain evidence="2">CGMCC 1.5362</strain>
    </source>
</reference>
<name>A0ABQ2F9N0_9MICO</name>
<dbReference type="Proteomes" id="UP000662111">
    <property type="component" value="Unassembled WGS sequence"/>
</dbReference>
<dbReference type="EMBL" id="BMLB01000005">
    <property type="protein sequence ID" value="GGK75099.1"/>
    <property type="molecule type" value="Genomic_DNA"/>
</dbReference>